<feature type="region of interest" description="Disordered" evidence="1">
    <location>
        <begin position="1"/>
        <end position="30"/>
    </location>
</feature>
<organism evidence="2 3">
    <name type="scientific">Pleuronectes platessa</name>
    <name type="common">European plaice</name>
    <dbReference type="NCBI Taxonomy" id="8262"/>
    <lineage>
        <taxon>Eukaryota</taxon>
        <taxon>Metazoa</taxon>
        <taxon>Chordata</taxon>
        <taxon>Craniata</taxon>
        <taxon>Vertebrata</taxon>
        <taxon>Euteleostomi</taxon>
        <taxon>Actinopterygii</taxon>
        <taxon>Neopterygii</taxon>
        <taxon>Teleostei</taxon>
        <taxon>Neoteleostei</taxon>
        <taxon>Acanthomorphata</taxon>
        <taxon>Carangaria</taxon>
        <taxon>Pleuronectiformes</taxon>
        <taxon>Pleuronectoidei</taxon>
        <taxon>Pleuronectidae</taxon>
        <taxon>Pleuronectes</taxon>
    </lineage>
</organism>
<evidence type="ECO:0000313" key="3">
    <source>
        <dbReference type="Proteomes" id="UP001153269"/>
    </source>
</evidence>
<dbReference type="AlphaFoldDB" id="A0A9N7YDU0"/>
<proteinExistence type="predicted"/>
<dbReference type="EMBL" id="CADEAL010001001">
    <property type="protein sequence ID" value="CAB1427830.1"/>
    <property type="molecule type" value="Genomic_DNA"/>
</dbReference>
<name>A0A9N7YDU0_PLEPL</name>
<keyword evidence="3" id="KW-1185">Reference proteome</keyword>
<accession>A0A9N7YDU0</accession>
<dbReference type="Proteomes" id="UP001153269">
    <property type="component" value="Unassembled WGS sequence"/>
</dbReference>
<comment type="caution">
    <text evidence="2">The sequence shown here is derived from an EMBL/GenBank/DDBJ whole genome shotgun (WGS) entry which is preliminary data.</text>
</comment>
<evidence type="ECO:0000256" key="1">
    <source>
        <dbReference type="SAM" id="MobiDB-lite"/>
    </source>
</evidence>
<protein>
    <submittedName>
        <fullName evidence="2">Uncharacterized protein</fullName>
    </submittedName>
</protein>
<gene>
    <name evidence="2" type="ORF">PLEPLA_LOCUS15775</name>
</gene>
<evidence type="ECO:0000313" key="2">
    <source>
        <dbReference type="EMBL" id="CAB1427830.1"/>
    </source>
</evidence>
<sequence length="114" mass="12513">MASGAQCEEDVGAITKTPQHREARHRHSAAQHPLADLEINYACFHITIKPPLWGTLTPSTPYTLVFLHPPPRPIHPHAVVHVRETGRALRPQHDDSAAFITHCSALGAYAAIGY</sequence>
<reference evidence="2" key="1">
    <citation type="submission" date="2020-03" db="EMBL/GenBank/DDBJ databases">
        <authorList>
            <person name="Weist P."/>
        </authorList>
    </citation>
    <scope>NUCLEOTIDE SEQUENCE</scope>
</reference>